<keyword evidence="1" id="KW-0378">Hydrolase</keyword>
<dbReference type="PANTHER" id="PTHR22946:SF9">
    <property type="entry name" value="POLYKETIDE TRANSFERASE AF380"/>
    <property type="match status" value="1"/>
</dbReference>
<dbReference type="PATRIC" id="fig|265726.11.peg.1512"/>
<dbReference type="EMBL" id="JWYV01000015">
    <property type="protein sequence ID" value="KKC98873.1"/>
    <property type="molecule type" value="Genomic_DNA"/>
</dbReference>
<dbReference type="InterPro" id="IPR002471">
    <property type="entry name" value="Pept_S9_AS"/>
</dbReference>
<dbReference type="InterPro" id="IPR029058">
    <property type="entry name" value="AB_hydrolase_fold"/>
</dbReference>
<dbReference type="SUPFAM" id="SSF53474">
    <property type="entry name" value="alpha/beta-Hydrolases"/>
    <property type="match status" value="1"/>
</dbReference>
<dbReference type="RefSeq" id="WP_046221661.1">
    <property type="nucleotide sequence ID" value="NZ_JWYV01000015.1"/>
</dbReference>
<accession>A0A0F5V9R7</accession>
<evidence type="ECO:0000256" key="2">
    <source>
        <dbReference type="SAM" id="SignalP"/>
    </source>
</evidence>
<dbReference type="STRING" id="265726.KY46_16255"/>
<dbReference type="InterPro" id="IPR002925">
    <property type="entry name" value="Dienelactn_hydro"/>
</dbReference>
<gene>
    <name evidence="4" type="ORF">KY46_16255</name>
</gene>
<keyword evidence="2" id="KW-0732">Signal</keyword>
<feature type="chain" id="PRO_5002496186" description="Dienelactone hydrolase domain-containing protein" evidence="2">
    <location>
        <begin position="24"/>
        <end position="287"/>
    </location>
</feature>
<feature type="signal peptide" evidence="2">
    <location>
        <begin position="1"/>
        <end position="23"/>
    </location>
</feature>
<evidence type="ECO:0000259" key="3">
    <source>
        <dbReference type="Pfam" id="PF01738"/>
    </source>
</evidence>
<dbReference type="InterPro" id="IPR050261">
    <property type="entry name" value="FrsA_esterase"/>
</dbReference>
<dbReference type="GO" id="GO:0006508">
    <property type="term" value="P:proteolysis"/>
    <property type="evidence" value="ECO:0007669"/>
    <property type="project" value="InterPro"/>
</dbReference>
<dbReference type="PROSITE" id="PS00708">
    <property type="entry name" value="PRO_ENDOPEP_SER"/>
    <property type="match status" value="1"/>
</dbReference>
<organism evidence="4 5">
    <name type="scientific">Photobacterium halotolerans</name>
    <dbReference type="NCBI Taxonomy" id="265726"/>
    <lineage>
        <taxon>Bacteria</taxon>
        <taxon>Pseudomonadati</taxon>
        <taxon>Pseudomonadota</taxon>
        <taxon>Gammaproteobacteria</taxon>
        <taxon>Vibrionales</taxon>
        <taxon>Vibrionaceae</taxon>
        <taxon>Photobacterium</taxon>
    </lineage>
</organism>
<dbReference type="Gene3D" id="3.40.50.1820">
    <property type="entry name" value="alpha/beta hydrolase"/>
    <property type="match status" value="1"/>
</dbReference>
<proteinExistence type="predicted"/>
<dbReference type="PANTHER" id="PTHR22946">
    <property type="entry name" value="DIENELACTONE HYDROLASE DOMAIN-CONTAINING PROTEIN-RELATED"/>
    <property type="match status" value="1"/>
</dbReference>
<dbReference type="GO" id="GO:0052689">
    <property type="term" value="F:carboxylic ester hydrolase activity"/>
    <property type="evidence" value="ECO:0007669"/>
    <property type="project" value="UniProtKB-ARBA"/>
</dbReference>
<dbReference type="OrthoDB" id="9805123at2"/>
<evidence type="ECO:0000313" key="5">
    <source>
        <dbReference type="Proteomes" id="UP000033633"/>
    </source>
</evidence>
<reference evidence="4 5" key="1">
    <citation type="submission" date="2014-12" db="EMBL/GenBank/DDBJ databases">
        <title>Mercury Reductase activity and rhizosphere competence traits in the genome of root associated Photobacterium halotolerans MELD1.</title>
        <authorList>
            <person name="Mathew D.C."/>
            <person name="Huang C.-C."/>
        </authorList>
    </citation>
    <scope>NUCLEOTIDE SEQUENCE [LARGE SCALE GENOMIC DNA]</scope>
    <source>
        <strain evidence="4 5">MELD1</strain>
    </source>
</reference>
<feature type="domain" description="Dienelactone hydrolase" evidence="3">
    <location>
        <begin position="54"/>
        <end position="283"/>
    </location>
</feature>
<dbReference type="GO" id="GO:0004252">
    <property type="term" value="F:serine-type endopeptidase activity"/>
    <property type="evidence" value="ECO:0007669"/>
    <property type="project" value="InterPro"/>
</dbReference>
<sequence>MKKTFRNAALLAVSVLVTSTVNAAQSHTANALSKHNYVAFQSGKTTDHSVTVAARFTKPAGIETPLPAVIIVHGSGGVDERGELYSQVLNRQGFATLEIDMWAARGLDGGLSRPKHVKETLPDVYAAIDYLKSRQDINASELGLIGFSWGGVVAMLMAGEQETGTLKALVANYPVCWAYNKVPGYPFTGIAADRHLMILSGEDDKYDGPDDCKTLVSQLPPSNQSLVKLVTLPGATHAFELPRAESLFFDPYAFQGKGGNVPIRYNPEATKHALKLASQFFVTRLSD</sequence>
<name>A0A0F5V9R7_9GAMM</name>
<protein>
    <recommendedName>
        <fullName evidence="3">Dienelactone hydrolase domain-containing protein</fullName>
    </recommendedName>
</protein>
<evidence type="ECO:0000256" key="1">
    <source>
        <dbReference type="ARBA" id="ARBA00022801"/>
    </source>
</evidence>
<dbReference type="Proteomes" id="UP000033633">
    <property type="component" value="Unassembled WGS sequence"/>
</dbReference>
<evidence type="ECO:0000313" key="4">
    <source>
        <dbReference type="EMBL" id="KKC98873.1"/>
    </source>
</evidence>
<dbReference type="AlphaFoldDB" id="A0A0F5V9R7"/>
<comment type="caution">
    <text evidence="4">The sequence shown here is derived from an EMBL/GenBank/DDBJ whole genome shotgun (WGS) entry which is preliminary data.</text>
</comment>
<keyword evidence="5" id="KW-1185">Reference proteome</keyword>
<dbReference type="Pfam" id="PF01738">
    <property type="entry name" value="DLH"/>
    <property type="match status" value="1"/>
</dbReference>